<dbReference type="RefSeq" id="WP_250860274.1">
    <property type="nucleotide sequence ID" value="NZ_JAGSOJ010000003.1"/>
</dbReference>
<dbReference type="EMBL" id="JAGSOJ010000003">
    <property type="protein sequence ID" value="MCM1991166.1"/>
    <property type="molecule type" value="Genomic_DNA"/>
</dbReference>
<gene>
    <name evidence="1" type="ORF">KDK92_15640</name>
</gene>
<evidence type="ECO:0000313" key="2">
    <source>
        <dbReference type="Proteomes" id="UP001056429"/>
    </source>
</evidence>
<dbReference type="Proteomes" id="UP001056429">
    <property type="component" value="Unassembled WGS sequence"/>
</dbReference>
<protein>
    <submittedName>
        <fullName evidence="1">DUF2922 domain-containing protein</fullName>
    </submittedName>
</protein>
<evidence type="ECO:0000313" key="1">
    <source>
        <dbReference type="EMBL" id="MCM1991166.1"/>
    </source>
</evidence>
<accession>A0A9J6P4V0</accession>
<proteinExistence type="predicted"/>
<reference evidence="1" key="2">
    <citation type="submission" date="2021-04" db="EMBL/GenBank/DDBJ databases">
        <authorList>
            <person name="Dong X."/>
        </authorList>
    </citation>
    <scope>NUCLEOTIDE SEQUENCE</scope>
    <source>
        <strain evidence="1">ZWT</strain>
    </source>
</reference>
<dbReference type="InterPro" id="IPR021321">
    <property type="entry name" value="DUF2922"/>
</dbReference>
<sequence>MKKLSMKFVTSGDEVTTLTINEVREDITDAEVNALMDEIIAQDAFYSSSGSLTKKKGAKIIDVTETEVEVQ</sequence>
<name>A0A9J6P4V0_9CLOT</name>
<keyword evidence="2" id="KW-1185">Reference proteome</keyword>
<organism evidence="1 2">
    <name type="scientific">Oceanirhabdus seepicola</name>
    <dbReference type="NCBI Taxonomy" id="2828781"/>
    <lineage>
        <taxon>Bacteria</taxon>
        <taxon>Bacillati</taxon>
        <taxon>Bacillota</taxon>
        <taxon>Clostridia</taxon>
        <taxon>Eubacteriales</taxon>
        <taxon>Clostridiaceae</taxon>
        <taxon>Oceanirhabdus</taxon>
    </lineage>
</organism>
<reference evidence="1" key="1">
    <citation type="journal article" date="2021" name="mSystems">
        <title>Bacteria and Archaea Synergistically Convert Glycine Betaine to Biogenic Methane in the Formosa Cold Seep of the South China Sea.</title>
        <authorList>
            <person name="Li L."/>
            <person name="Zhang W."/>
            <person name="Zhang S."/>
            <person name="Song L."/>
            <person name="Sun Q."/>
            <person name="Zhang H."/>
            <person name="Xiang H."/>
            <person name="Dong X."/>
        </authorList>
    </citation>
    <scope>NUCLEOTIDE SEQUENCE</scope>
    <source>
        <strain evidence="1">ZWT</strain>
    </source>
</reference>
<comment type="caution">
    <text evidence="1">The sequence shown here is derived from an EMBL/GenBank/DDBJ whole genome shotgun (WGS) entry which is preliminary data.</text>
</comment>
<dbReference type="AlphaFoldDB" id="A0A9J6P4V0"/>
<dbReference type="Pfam" id="PF11148">
    <property type="entry name" value="DUF2922"/>
    <property type="match status" value="1"/>
</dbReference>